<evidence type="ECO:0000313" key="3">
    <source>
        <dbReference type="Proteomes" id="UP000292052"/>
    </source>
</evidence>
<keyword evidence="3" id="KW-1185">Reference proteome</keyword>
<dbReference type="Proteomes" id="UP000292052">
    <property type="component" value="Unassembled WGS sequence"/>
</dbReference>
<gene>
    <name evidence="2" type="ORF">BDFB_012770</name>
</gene>
<reference evidence="2 3" key="1">
    <citation type="submission" date="2017-03" db="EMBL/GenBank/DDBJ databases">
        <title>Genome of the blue death feigning beetle - Asbolus verrucosus.</title>
        <authorList>
            <person name="Rider S.D."/>
        </authorList>
    </citation>
    <scope>NUCLEOTIDE SEQUENCE [LARGE SCALE GENOMIC DNA]</scope>
    <source>
        <strain evidence="2">Butters</strain>
        <tissue evidence="2">Head and leg muscle</tissue>
    </source>
</reference>
<protein>
    <submittedName>
        <fullName evidence="2">Uncharacterized protein</fullName>
    </submittedName>
</protein>
<accession>A0A482WA54</accession>
<dbReference type="AlphaFoldDB" id="A0A482WA54"/>
<feature type="region of interest" description="Disordered" evidence="1">
    <location>
        <begin position="1"/>
        <end position="28"/>
    </location>
</feature>
<evidence type="ECO:0000313" key="2">
    <source>
        <dbReference type="EMBL" id="RZC42046.1"/>
    </source>
</evidence>
<dbReference type="EMBL" id="QDEB01011457">
    <property type="protein sequence ID" value="RZC42046.1"/>
    <property type="molecule type" value="Genomic_DNA"/>
</dbReference>
<sequence length="28" mass="3390">MPPWRMTPNTSVKWDRRSFIRQSEQTPG</sequence>
<evidence type="ECO:0000256" key="1">
    <source>
        <dbReference type="SAM" id="MobiDB-lite"/>
    </source>
</evidence>
<organism evidence="2 3">
    <name type="scientific">Asbolus verrucosus</name>
    <name type="common">Desert ironclad beetle</name>
    <dbReference type="NCBI Taxonomy" id="1661398"/>
    <lineage>
        <taxon>Eukaryota</taxon>
        <taxon>Metazoa</taxon>
        <taxon>Ecdysozoa</taxon>
        <taxon>Arthropoda</taxon>
        <taxon>Hexapoda</taxon>
        <taxon>Insecta</taxon>
        <taxon>Pterygota</taxon>
        <taxon>Neoptera</taxon>
        <taxon>Endopterygota</taxon>
        <taxon>Coleoptera</taxon>
        <taxon>Polyphaga</taxon>
        <taxon>Cucujiformia</taxon>
        <taxon>Tenebrionidae</taxon>
        <taxon>Pimeliinae</taxon>
        <taxon>Asbolus</taxon>
    </lineage>
</organism>
<name>A0A482WA54_ASBVE</name>
<comment type="caution">
    <text evidence="2">The sequence shown here is derived from an EMBL/GenBank/DDBJ whole genome shotgun (WGS) entry which is preliminary data.</text>
</comment>
<proteinExistence type="predicted"/>